<evidence type="ECO:0000313" key="3">
    <source>
        <dbReference type="Proteomes" id="UP000323386"/>
    </source>
</evidence>
<dbReference type="EMBL" id="OOIP01000010">
    <property type="protein sequence ID" value="SPO38389.1"/>
    <property type="molecule type" value="Genomic_DNA"/>
</dbReference>
<feature type="compositionally biased region" description="Basic and acidic residues" evidence="1">
    <location>
        <begin position="171"/>
        <end position="182"/>
    </location>
</feature>
<dbReference type="Proteomes" id="UP000323386">
    <property type="component" value="Unassembled WGS sequence"/>
</dbReference>
<gene>
    <name evidence="2" type="ORF">PSFLO_03866</name>
</gene>
<evidence type="ECO:0000313" key="2">
    <source>
        <dbReference type="EMBL" id="SPO38389.1"/>
    </source>
</evidence>
<feature type="compositionally biased region" description="Basic and acidic residues" evidence="1">
    <location>
        <begin position="207"/>
        <end position="219"/>
    </location>
</feature>
<feature type="region of interest" description="Disordered" evidence="1">
    <location>
        <begin position="282"/>
        <end position="306"/>
    </location>
</feature>
<reference evidence="2 3" key="1">
    <citation type="submission" date="2018-03" db="EMBL/GenBank/DDBJ databases">
        <authorList>
            <person name="Guldener U."/>
        </authorList>
    </citation>
    <scope>NUCLEOTIDE SEQUENCE [LARGE SCALE GENOMIC DNA]</scope>
    <source>
        <strain evidence="2 3">DAOM196992</strain>
    </source>
</reference>
<proteinExistence type="predicted"/>
<feature type="compositionally biased region" description="Low complexity" evidence="1">
    <location>
        <begin position="115"/>
        <end position="132"/>
    </location>
</feature>
<organism evidence="2 3">
    <name type="scientific">Pseudozyma flocculosa</name>
    <dbReference type="NCBI Taxonomy" id="84751"/>
    <lineage>
        <taxon>Eukaryota</taxon>
        <taxon>Fungi</taxon>
        <taxon>Dikarya</taxon>
        <taxon>Basidiomycota</taxon>
        <taxon>Ustilaginomycotina</taxon>
        <taxon>Ustilaginomycetes</taxon>
        <taxon>Ustilaginales</taxon>
        <taxon>Ustilaginaceae</taxon>
        <taxon>Pseudozyma</taxon>
    </lineage>
</organism>
<protein>
    <submittedName>
        <fullName evidence="2">Uncharacterized protein</fullName>
    </submittedName>
</protein>
<evidence type="ECO:0000256" key="1">
    <source>
        <dbReference type="SAM" id="MobiDB-lite"/>
    </source>
</evidence>
<name>A0A5C3F4Q2_9BASI</name>
<dbReference type="AlphaFoldDB" id="A0A5C3F4Q2"/>
<feature type="compositionally biased region" description="Basic and acidic residues" evidence="1">
    <location>
        <begin position="151"/>
        <end position="160"/>
    </location>
</feature>
<sequence length="381" mass="39515">MRATTSSSSPALVYALVVAFLLSSTLLDTSSALAYMLSASLARAASSELVHDTPLDPPLIQDALSRSGAKGAEPLRPVAATTTTTTTTAAGAVGSDSFRLPPPIRHVRPLRSAGASPLSSPRFASPASPAQSDRASSVEMSVYHSAASTPRSDDVGERQRTLRQPLLASPRSEEGQRSDRFRALSFAMPESPQKQVQSPAASGGTKDGTKTTAADRGDDAAATTTAATTADKTDSGWMGLGVPRKAAIGAYASLTASGAGALALTYQAESIVQKYKESRIKEHDARKKCRDQKKNAPAAADQAGGVKRRGLNEKALAWLLMLPAPPPLGISAGTTRREDYGKAAAATEGLFAAGLGVGSVVYSIKAADRLYDISLCGEKDE</sequence>
<keyword evidence="3" id="KW-1185">Reference proteome</keyword>
<feature type="region of interest" description="Disordered" evidence="1">
    <location>
        <begin position="92"/>
        <end position="236"/>
    </location>
</feature>
<accession>A0A5C3F4Q2</accession>
<feature type="compositionally biased region" description="Low complexity" evidence="1">
    <location>
        <begin position="220"/>
        <end position="230"/>
    </location>
</feature>